<feature type="domain" description="HTH iclR-type" evidence="4">
    <location>
        <begin position="1"/>
        <end position="57"/>
    </location>
</feature>
<evidence type="ECO:0000256" key="2">
    <source>
        <dbReference type="ARBA" id="ARBA00023125"/>
    </source>
</evidence>
<evidence type="ECO:0000259" key="4">
    <source>
        <dbReference type="PROSITE" id="PS51077"/>
    </source>
</evidence>
<name>A0A501PC74_9PROT</name>
<dbReference type="GO" id="GO:0003700">
    <property type="term" value="F:DNA-binding transcription factor activity"/>
    <property type="evidence" value="ECO:0007669"/>
    <property type="project" value="TreeGrafter"/>
</dbReference>
<dbReference type="AlphaFoldDB" id="A0A501PC74"/>
<evidence type="ECO:0000256" key="3">
    <source>
        <dbReference type="ARBA" id="ARBA00023163"/>
    </source>
</evidence>
<keyword evidence="2" id="KW-0238">DNA-binding</keyword>
<dbReference type="OrthoDB" id="9807558at2"/>
<dbReference type="PANTHER" id="PTHR30136">
    <property type="entry name" value="HELIX-TURN-HELIX TRANSCRIPTIONAL REGULATOR, ICLR FAMILY"/>
    <property type="match status" value="1"/>
</dbReference>
<dbReference type="Proteomes" id="UP000319148">
    <property type="component" value="Unassembled WGS sequence"/>
</dbReference>
<organism evidence="6 7">
    <name type="scientific">Emcibacter nanhaiensis</name>
    <dbReference type="NCBI Taxonomy" id="1505037"/>
    <lineage>
        <taxon>Bacteria</taxon>
        <taxon>Pseudomonadati</taxon>
        <taxon>Pseudomonadota</taxon>
        <taxon>Alphaproteobacteria</taxon>
        <taxon>Emcibacterales</taxon>
        <taxon>Emcibacteraceae</taxon>
        <taxon>Emcibacter</taxon>
    </lineage>
</organism>
<dbReference type="EMBL" id="VFIY01000018">
    <property type="protein sequence ID" value="TPD57983.1"/>
    <property type="molecule type" value="Genomic_DNA"/>
</dbReference>
<evidence type="ECO:0000256" key="1">
    <source>
        <dbReference type="ARBA" id="ARBA00023015"/>
    </source>
</evidence>
<proteinExistence type="predicted"/>
<dbReference type="InterPro" id="IPR005471">
    <property type="entry name" value="Tscrpt_reg_IclR_N"/>
</dbReference>
<accession>A0A501PC74</accession>
<dbReference type="PANTHER" id="PTHR30136:SF24">
    <property type="entry name" value="HTH-TYPE TRANSCRIPTIONAL REPRESSOR ALLR"/>
    <property type="match status" value="1"/>
</dbReference>
<evidence type="ECO:0000313" key="7">
    <source>
        <dbReference type="Proteomes" id="UP000319148"/>
    </source>
</evidence>
<dbReference type="InterPro" id="IPR036388">
    <property type="entry name" value="WH-like_DNA-bd_sf"/>
</dbReference>
<dbReference type="GO" id="GO:0003677">
    <property type="term" value="F:DNA binding"/>
    <property type="evidence" value="ECO:0007669"/>
    <property type="project" value="UniProtKB-KW"/>
</dbReference>
<evidence type="ECO:0000313" key="6">
    <source>
        <dbReference type="EMBL" id="TPD57983.1"/>
    </source>
</evidence>
<dbReference type="Gene3D" id="3.30.450.40">
    <property type="match status" value="1"/>
</dbReference>
<gene>
    <name evidence="6" type="ORF">FIV46_17680</name>
</gene>
<protein>
    <submittedName>
        <fullName evidence="6">Helix-turn-helix domain-containing protein</fullName>
    </submittedName>
</protein>
<keyword evidence="1" id="KW-0805">Transcription regulation</keyword>
<evidence type="ECO:0000259" key="5">
    <source>
        <dbReference type="PROSITE" id="PS51078"/>
    </source>
</evidence>
<dbReference type="SUPFAM" id="SSF46785">
    <property type="entry name" value="Winged helix' DNA-binding domain"/>
    <property type="match status" value="1"/>
</dbReference>
<keyword evidence="7" id="KW-1185">Reference proteome</keyword>
<comment type="caution">
    <text evidence="6">The sequence shown here is derived from an EMBL/GenBank/DDBJ whole genome shotgun (WGS) entry which is preliminary data.</text>
</comment>
<dbReference type="PROSITE" id="PS51078">
    <property type="entry name" value="ICLR_ED"/>
    <property type="match status" value="1"/>
</dbReference>
<dbReference type="InterPro" id="IPR036390">
    <property type="entry name" value="WH_DNA-bd_sf"/>
</dbReference>
<dbReference type="SUPFAM" id="SSF55781">
    <property type="entry name" value="GAF domain-like"/>
    <property type="match status" value="1"/>
</dbReference>
<dbReference type="InterPro" id="IPR014757">
    <property type="entry name" value="Tscrpt_reg_IclR_C"/>
</dbReference>
<keyword evidence="3" id="KW-0804">Transcription</keyword>
<dbReference type="Pfam" id="PF01614">
    <property type="entry name" value="IclR_C"/>
    <property type="match status" value="1"/>
</dbReference>
<sequence length="236" mass="26259">MRTLDIIEFIVARNSPSVAQEIASALNIPVSSLSYLLSTLVERGYLIREGRSYSPGPGLERLQAPNKNFTLVDRIAPLVRMLRVELNETTSFFVRRGWQIESLITELSDHALRYAVQAGSLLPMHSISSGKALLASLPDDELDLYFREVPREAMTENTAVSEARLRAEIEEIRRTGIAYTKEEHTPGIFGLGRAIHLNGQVCGAISVAIPQVRYNATIEQKAIEMLNRTVELLNIG</sequence>
<dbReference type="InterPro" id="IPR029016">
    <property type="entry name" value="GAF-like_dom_sf"/>
</dbReference>
<dbReference type="Gene3D" id="1.10.10.10">
    <property type="entry name" value="Winged helix-like DNA-binding domain superfamily/Winged helix DNA-binding domain"/>
    <property type="match status" value="1"/>
</dbReference>
<feature type="domain" description="IclR-ED" evidence="5">
    <location>
        <begin position="57"/>
        <end position="236"/>
    </location>
</feature>
<dbReference type="GO" id="GO:0045892">
    <property type="term" value="P:negative regulation of DNA-templated transcription"/>
    <property type="evidence" value="ECO:0007669"/>
    <property type="project" value="TreeGrafter"/>
</dbReference>
<dbReference type="Pfam" id="PF09339">
    <property type="entry name" value="HTH_IclR"/>
    <property type="match status" value="1"/>
</dbReference>
<reference evidence="7" key="1">
    <citation type="submission" date="2019-06" db="EMBL/GenBank/DDBJ databases">
        <title>The complete genome of Emcibacter congregatus ZYLT.</title>
        <authorList>
            <person name="Zhao Z."/>
        </authorList>
    </citation>
    <scope>NUCLEOTIDE SEQUENCE [LARGE SCALE GENOMIC DNA]</scope>
    <source>
        <strain evidence="7">MCCC 1A06723</strain>
    </source>
</reference>
<dbReference type="InterPro" id="IPR050707">
    <property type="entry name" value="HTH_MetabolicPath_Reg"/>
</dbReference>
<dbReference type="PROSITE" id="PS51077">
    <property type="entry name" value="HTH_ICLR"/>
    <property type="match status" value="1"/>
</dbReference>